<keyword evidence="2" id="KW-1185">Reference proteome</keyword>
<evidence type="ECO:0000313" key="1">
    <source>
        <dbReference type="EMBL" id="MFC3302621.1"/>
    </source>
</evidence>
<reference evidence="2" key="1">
    <citation type="journal article" date="2019" name="Int. J. Syst. Evol. Microbiol.">
        <title>The Global Catalogue of Microorganisms (GCM) 10K type strain sequencing project: providing services to taxonomists for standard genome sequencing and annotation.</title>
        <authorList>
            <consortium name="The Broad Institute Genomics Platform"/>
            <consortium name="The Broad Institute Genome Sequencing Center for Infectious Disease"/>
            <person name="Wu L."/>
            <person name="Ma J."/>
        </authorList>
    </citation>
    <scope>NUCLEOTIDE SEQUENCE [LARGE SCALE GENOMIC DNA]</scope>
    <source>
        <strain evidence="2">KCTC 22245</strain>
    </source>
</reference>
<sequence>MNRTRIILLIFAALALLILGTTIYNVSNFQFAECENEVVQTALAPSGEVKAVLFERQCGSEIRTSAHISILAADLDLPNEFGNAIAIQDEPGQVIAGMRWLSDSELEVAITTEELVNQRKEYPQDVEVTLVRVGQ</sequence>
<dbReference type="Proteomes" id="UP001595607">
    <property type="component" value="Unassembled WGS sequence"/>
</dbReference>
<evidence type="ECO:0000313" key="2">
    <source>
        <dbReference type="Proteomes" id="UP001595607"/>
    </source>
</evidence>
<dbReference type="EMBL" id="JBHRVA010000002">
    <property type="protein sequence ID" value="MFC3302621.1"/>
    <property type="molecule type" value="Genomic_DNA"/>
</dbReference>
<comment type="caution">
    <text evidence="1">The sequence shown here is derived from an EMBL/GenBank/DDBJ whole genome shotgun (WGS) entry which is preliminary data.</text>
</comment>
<proteinExistence type="predicted"/>
<gene>
    <name evidence="1" type="ORF">ACFONP_07735</name>
</gene>
<organism evidence="1 2">
    <name type="scientific">Parvularcula lutaonensis</name>
    <dbReference type="NCBI Taxonomy" id="491923"/>
    <lineage>
        <taxon>Bacteria</taxon>
        <taxon>Pseudomonadati</taxon>
        <taxon>Pseudomonadota</taxon>
        <taxon>Alphaproteobacteria</taxon>
        <taxon>Parvularculales</taxon>
        <taxon>Parvularculaceae</taxon>
        <taxon>Parvularcula</taxon>
    </lineage>
</organism>
<dbReference type="RefSeq" id="WP_189571053.1">
    <property type="nucleotide sequence ID" value="NZ_BMXU01000001.1"/>
</dbReference>
<protein>
    <submittedName>
        <fullName evidence="1">Uncharacterized protein</fullName>
    </submittedName>
</protein>
<accession>A0ABV7MBP5</accession>
<name>A0ABV7MBP5_9PROT</name>